<reference evidence="2 3" key="1">
    <citation type="journal article" date="2021" name="Sci. Rep.">
        <title>The distribution of antibiotic resistance genes in chicken gut microbiota commensals.</title>
        <authorList>
            <person name="Juricova H."/>
            <person name="Matiasovicova J."/>
            <person name="Kubasova T."/>
            <person name="Cejkova D."/>
            <person name="Rychlik I."/>
        </authorList>
    </citation>
    <scope>NUCLEOTIDE SEQUENCE [LARGE SCALE GENOMIC DNA]</scope>
    <source>
        <strain evidence="2 3">An801</strain>
    </source>
</reference>
<evidence type="ECO:0000313" key="2">
    <source>
        <dbReference type="EMBL" id="MBM6757917.1"/>
    </source>
</evidence>
<name>A0ABS2ETB5_9BACE</name>
<sequence>MKQIVWMMLLWCFWVGSIQAGEPVSSGFTSMERNHIRVQTPGLFAKGNRFEIHLECLADSQFCFPLRNGKVISAYGSRGGHSGSDIKTKANDSIVCVFDGVVRMAKHYGGYGKVIVVRHANGLETVYSHNSKNLVQSGDTVKAGQVIALTGRSGRATTEHLHFELRVNGQHFSPGLLFNMQTRQPLKRTLICTKSGKHVRLQPKK</sequence>
<dbReference type="RefSeq" id="WP_204475034.1">
    <property type="nucleotide sequence ID" value="NZ_JACJJW010000007.1"/>
</dbReference>
<dbReference type="Gene3D" id="2.70.70.10">
    <property type="entry name" value="Glucose Permease (Domain IIA)"/>
    <property type="match status" value="1"/>
</dbReference>
<comment type="caution">
    <text evidence="2">The sequence shown here is derived from an EMBL/GenBank/DDBJ whole genome shotgun (WGS) entry which is preliminary data.</text>
</comment>
<dbReference type="Proteomes" id="UP000703295">
    <property type="component" value="Unassembled WGS sequence"/>
</dbReference>
<dbReference type="CDD" id="cd12797">
    <property type="entry name" value="M23_peptidase"/>
    <property type="match status" value="1"/>
</dbReference>
<feature type="domain" description="M23ase beta-sheet core" evidence="1">
    <location>
        <begin position="80"/>
        <end position="174"/>
    </location>
</feature>
<evidence type="ECO:0000259" key="1">
    <source>
        <dbReference type="Pfam" id="PF01551"/>
    </source>
</evidence>
<protein>
    <submittedName>
        <fullName evidence="2">M23 family metallopeptidase</fullName>
    </submittedName>
</protein>
<dbReference type="EMBL" id="JACJJW010000007">
    <property type="protein sequence ID" value="MBM6757917.1"/>
    <property type="molecule type" value="Genomic_DNA"/>
</dbReference>
<organism evidence="2 3">
    <name type="scientific">Bacteroides mediterraneensis</name>
    <dbReference type="NCBI Taxonomy" id="1841856"/>
    <lineage>
        <taxon>Bacteria</taxon>
        <taxon>Pseudomonadati</taxon>
        <taxon>Bacteroidota</taxon>
        <taxon>Bacteroidia</taxon>
        <taxon>Bacteroidales</taxon>
        <taxon>Bacteroidaceae</taxon>
        <taxon>Bacteroides</taxon>
    </lineage>
</organism>
<dbReference type="InterPro" id="IPR011055">
    <property type="entry name" value="Dup_hybrid_motif"/>
</dbReference>
<keyword evidence="3" id="KW-1185">Reference proteome</keyword>
<dbReference type="PANTHER" id="PTHR21666:SF270">
    <property type="entry name" value="MUREIN HYDROLASE ACTIVATOR ENVC"/>
    <property type="match status" value="1"/>
</dbReference>
<dbReference type="SUPFAM" id="SSF51261">
    <property type="entry name" value="Duplicated hybrid motif"/>
    <property type="match status" value="1"/>
</dbReference>
<dbReference type="InterPro" id="IPR016047">
    <property type="entry name" value="M23ase_b-sheet_dom"/>
</dbReference>
<dbReference type="PANTHER" id="PTHR21666">
    <property type="entry name" value="PEPTIDASE-RELATED"/>
    <property type="match status" value="1"/>
</dbReference>
<proteinExistence type="predicted"/>
<gene>
    <name evidence="2" type="ORF">H6A31_04300</name>
</gene>
<dbReference type="InterPro" id="IPR050570">
    <property type="entry name" value="Cell_wall_metabolism_enzyme"/>
</dbReference>
<evidence type="ECO:0000313" key="3">
    <source>
        <dbReference type="Proteomes" id="UP000703295"/>
    </source>
</evidence>
<dbReference type="Pfam" id="PF01551">
    <property type="entry name" value="Peptidase_M23"/>
    <property type="match status" value="1"/>
</dbReference>
<accession>A0ABS2ETB5</accession>